<reference evidence="1 2" key="1">
    <citation type="journal article" date="2023" name="ACS Omega">
        <title>Identification of the Neoaspergillic Acid Biosynthesis Gene Cluster by Establishing an In Vitro CRISPR-Ribonucleoprotein Genetic System in Aspergillus melleus.</title>
        <authorList>
            <person name="Yuan B."/>
            <person name="Grau M.F."/>
            <person name="Murata R.M."/>
            <person name="Torok T."/>
            <person name="Venkateswaran K."/>
            <person name="Stajich J.E."/>
            <person name="Wang C.C.C."/>
        </authorList>
    </citation>
    <scope>NUCLEOTIDE SEQUENCE [LARGE SCALE GENOMIC DNA]</scope>
    <source>
        <strain evidence="1 2">IMV 1140</strain>
    </source>
</reference>
<proteinExistence type="predicted"/>
<sequence length="226" mass="25808">MADISENTPLLRSADPDPIDEHEPHDPFTSSPEDHSLRFVTTLTWLSLALSVLVVVFDLTVIILDENNHNEGYYMPWDLREVIKIMGVVGLSSALFSFLNLIRVYLSHRTLWLWLNLVADVLIALFAFISAGPGIVIDWSYTCSPDSYECGLAQTTRICTFLTLGFTFVLGINHLVLFFLRCALVFRSRFWQRLQHWRLPGGQLTVEFTIKFLRQESQGTERAQGL</sequence>
<gene>
    <name evidence="1" type="ORF">N8T08_009453</name>
</gene>
<dbReference type="Proteomes" id="UP001177260">
    <property type="component" value="Unassembled WGS sequence"/>
</dbReference>
<protein>
    <submittedName>
        <fullName evidence="1">Uncharacterized protein</fullName>
    </submittedName>
</protein>
<dbReference type="EMBL" id="JAOPJF010000007">
    <property type="protein sequence ID" value="KAK1148450.1"/>
    <property type="molecule type" value="Genomic_DNA"/>
</dbReference>
<comment type="caution">
    <text evidence="1">The sequence shown here is derived from an EMBL/GenBank/DDBJ whole genome shotgun (WGS) entry which is preliminary data.</text>
</comment>
<evidence type="ECO:0000313" key="1">
    <source>
        <dbReference type="EMBL" id="KAK1148450.1"/>
    </source>
</evidence>
<keyword evidence="2" id="KW-1185">Reference proteome</keyword>
<accession>A0ACC3BCJ3</accession>
<evidence type="ECO:0000313" key="2">
    <source>
        <dbReference type="Proteomes" id="UP001177260"/>
    </source>
</evidence>
<organism evidence="1 2">
    <name type="scientific">Aspergillus melleus</name>
    <dbReference type="NCBI Taxonomy" id="138277"/>
    <lineage>
        <taxon>Eukaryota</taxon>
        <taxon>Fungi</taxon>
        <taxon>Dikarya</taxon>
        <taxon>Ascomycota</taxon>
        <taxon>Pezizomycotina</taxon>
        <taxon>Eurotiomycetes</taxon>
        <taxon>Eurotiomycetidae</taxon>
        <taxon>Eurotiales</taxon>
        <taxon>Aspergillaceae</taxon>
        <taxon>Aspergillus</taxon>
        <taxon>Aspergillus subgen. Circumdati</taxon>
    </lineage>
</organism>
<name>A0ACC3BCJ3_9EURO</name>